<organism evidence="5">
    <name type="scientific">Naegleria gruberi</name>
    <name type="common">Amoeba</name>
    <dbReference type="NCBI Taxonomy" id="5762"/>
    <lineage>
        <taxon>Eukaryota</taxon>
        <taxon>Discoba</taxon>
        <taxon>Heterolobosea</taxon>
        <taxon>Tetramitia</taxon>
        <taxon>Eutetramitia</taxon>
        <taxon>Vahlkampfiidae</taxon>
        <taxon>Naegleria</taxon>
    </lineage>
</organism>
<dbReference type="SMART" id="SM00184">
    <property type="entry name" value="RING"/>
    <property type="match status" value="1"/>
</dbReference>
<dbReference type="InterPro" id="IPR051438">
    <property type="entry name" value="RNF_E3_ubiq-protein_ligase"/>
</dbReference>
<protein>
    <submittedName>
        <fullName evidence="4">Predicted protein</fullName>
    </submittedName>
</protein>
<gene>
    <name evidence="4" type="ORF">NAEGRDRAFT_53514</name>
</gene>
<dbReference type="RefSeq" id="XP_002670602.1">
    <property type="nucleotide sequence ID" value="XM_002670556.1"/>
</dbReference>
<keyword evidence="1" id="KW-0479">Metal-binding</keyword>
<evidence type="ECO:0000313" key="5">
    <source>
        <dbReference type="Proteomes" id="UP000006671"/>
    </source>
</evidence>
<dbReference type="SUPFAM" id="SSF57850">
    <property type="entry name" value="RING/U-box"/>
    <property type="match status" value="1"/>
</dbReference>
<feature type="coiled-coil region" evidence="2">
    <location>
        <begin position="130"/>
        <end position="198"/>
    </location>
</feature>
<dbReference type="InParanoid" id="D2VZJ6"/>
<dbReference type="Gene3D" id="3.30.710.10">
    <property type="entry name" value="Potassium Channel Kv1.1, Chain A"/>
    <property type="match status" value="1"/>
</dbReference>
<evidence type="ECO:0000259" key="3">
    <source>
        <dbReference type="PROSITE" id="PS50089"/>
    </source>
</evidence>
<name>D2VZJ6_NAEGR</name>
<sequence length="277" mass="31948">MGLKKLKQRKLIANSSITSSNTPLIKEEKEEVLFDYVEKEIDEDLICSICLHPFVDPISHNSCGNTFCAKCIENVTVCPLCNEGGFKKNCAASAKTIRNMLDKLKVKCGMCKNIVLRGELKDHQEKYCPLHEAYQQVEEFKSKLEREHLERMAALQTENEQLLTVSKDRLASLEQQLIDQFRKKEELLETRMNEFENQVLAREKLENSNKPIHLNVRGTIMTVSLGDFTSNQQEPDNLFKKMFNGEYPCYQTPASKQFDDPIYFIDCNPLIFSHILD</sequence>
<feature type="domain" description="RING-type" evidence="3">
    <location>
        <begin position="47"/>
        <end position="82"/>
    </location>
</feature>
<proteinExistence type="predicted"/>
<dbReference type="KEGG" id="ngr:NAEGRDRAFT_53514"/>
<reference evidence="4 5" key="1">
    <citation type="journal article" date="2010" name="Cell">
        <title>The genome of Naegleria gruberi illuminates early eukaryotic versatility.</title>
        <authorList>
            <person name="Fritz-Laylin L.K."/>
            <person name="Prochnik S.E."/>
            <person name="Ginger M.L."/>
            <person name="Dacks J.B."/>
            <person name="Carpenter M.L."/>
            <person name="Field M.C."/>
            <person name="Kuo A."/>
            <person name="Paredez A."/>
            <person name="Chapman J."/>
            <person name="Pham J."/>
            <person name="Shu S."/>
            <person name="Neupane R."/>
            <person name="Cipriano M."/>
            <person name="Mancuso J."/>
            <person name="Tu H."/>
            <person name="Salamov A."/>
            <person name="Lindquist E."/>
            <person name="Shapiro H."/>
            <person name="Lucas S."/>
            <person name="Grigoriev I.V."/>
            <person name="Cande W.Z."/>
            <person name="Fulton C."/>
            <person name="Rokhsar D.S."/>
            <person name="Dawson S.C."/>
        </authorList>
    </citation>
    <scope>NUCLEOTIDE SEQUENCE [LARGE SCALE GENOMIC DNA]</scope>
    <source>
        <strain evidence="4 5">NEG-M</strain>
    </source>
</reference>
<dbReference type="GeneID" id="8853658"/>
<dbReference type="OrthoDB" id="438726at2759"/>
<dbReference type="GO" id="GO:0006511">
    <property type="term" value="P:ubiquitin-dependent protein catabolic process"/>
    <property type="evidence" value="ECO:0007669"/>
    <property type="project" value="TreeGrafter"/>
</dbReference>
<dbReference type="InterPro" id="IPR011333">
    <property type="entry name" value="SKP1/BTB/POZ_sf"/>
</dbReference>
<accession>D2VZJ6</accession>
<keyword evidence="5" id="KW-1185">Reference proteome</keyword>
<dbReference type="InterPro" id="IPR001841">
    <property type="entry name" value="Znf_RING"/>
</dbReference>
<dbReference type="PROSITE" id="PS50089">
    <property type="entry name" value="ZF_RING_2"/>
    <property type="match status" value="1"/>
</dbReference>
<dbReference type="GO" id="GO:0008270">
    <property type="term" value="F:zinc ion binding"/>
    <property type="evidence" value="ECO:0007669"/>
    <property type="project" value="UniProtKB-KW"/>
</dbReference>
<keyword evidence="1" id="KW-0863">Zinc-finger</keyword>
<dbReference type="eggNOG" id="ENOG502SA98">
    <property type="taxonomic scope" value="Eukaryota"/>
</dbReference>
<evidence type="ECO:0000256" key="2">
    <source>
        <dbReference type="SAM" id="Coils"/>
    </source>
</evidence>
<dbReference type="Gene3D" id="3.30.40.10">
    <property type="entry name" value="Zinc/RING finger domain, C3HC4 (zinc finger)"/>
    <property type="match status" value="1"/>
</dbReference>
<dbReference type="SUPFAM" id="SSF54695">
    <property type="entry name" value="POZ domain"/>
    <property type="match status" value="1"/>
</dbReference>
<dbReference type="GO" id="GO:0061630">
    <property type="term" value="F:ubiquitin protein ligase activity"/>
    <property type="evidence" value="ECO:0007669"/>
    <property type="project" value="TreeGrafter"/>
</dbReference>
<dbReference type="Proteomes" id="UP000006671">
    <property type="component" value="Unassembled WGS sequence"/>
</dbReference>
<keyword evidence="1" id="KW-0862">Zinc</keyword>
<evidence type="ECO:0000313" key="4">
    <source>
        <dbReference type="EMBL" id="EFC37858.1"/>
    </source>
</evidence>
<dbReference type="InterPro" id="IPR013083">
    <property type="entry name" value="Znf_RING/FYVE/PHD"/>
</dbReference>
<dbReference type="VEuPathDB" id="AmoebaDB:NAEGRDRAFT_53514"/>
<dbReference type="PANTHER" id="PTHR46016:SF1">
    <property type="entry name" value="RING-TYPE DOMAIN-CONTAINING PROTEIN"/>
    <property type="match status" value="1"/>
</dbReference>
<keyword evidence="2" id="KW-0175">Coiled coil</keyword>
<dbReference type="GO" id="GO:0000209">
    <property type="term" value="P:protein polyubiquitination"/>
    <property type="evidence" value="ECO:0007669"/>
    <property type="project" value="TreeGrafter"/>
</dbReference>
<dbReference type="AlphaFoldDB" id="D2VZJ6"/>
<dbReference type="EMBL" id="GG738914">
    <property type="protein sequence ID" value="EFC37858.1"/>
    <property type="molecule type" value="Genomic_DNA"/>
</dbReference>
<evidence type="ECO:0000256" key="1">
    <source>
        <dbReference type="PROSITE-ProRule" id="PRU00175"/>
    </source>
</evidence>
<dbReference type="PANTHER" id="PTHR46016">
    <property type="entry name" value="ZINC FINGER, RING/FYVE/PHD-TYPE"/>
    <property type="match status" value="1"/>
</dbReference>